<reference evidence="4" key="1">
    <citation type="submission" date="2023-07" db="EMBL/GenBank/DDBJ databases">
        <title>Genomic Encyclopedia of Type Strains, Phase IV (KMG-IV): sequencing the most valuable type-strain genomes for metagenomic binning, comparative biology and taxonomic classification.</title>
        <authorList>
            <person name="Goeker M."/>
        </authorList>
    </citation>
    <scope>NUCLEOTIDE SEQUENCE</scope>
    <source>
        <strain evidence="4">DSM 26174</strain>
    </source>
</reference>
<comment type="similarity">
    <text evidence="1">Belongs to the aldehyde dehydrogenase family.</text>
</comment>
<proteinExistence type="inferred from homology"/>
<dbReference type="EC" id="1.2.1.20" evidence="4"/>
<keyword evidence="2 4" id="KW-0560">Oxidoreductase</keyword>
<dbReference type="PANTHER" id="PTHR43217:SF1">
    <property type="entry name" value="SUCCINATE SEMIALDEHYDE DEHYDROGENASE [NAD(P)+] SAD"/>
    <property type="match status" value="1"/>
</dbReference>
<keyword evidence="5" id="KW-1185">Reference proteome</keyword>
<dbReference type="PANTHER" id="PTHR43217">
    <property type="entry name" value="SUCCINATE SEMIALDEHYDE DEHYDROGENASE [NAD(P)+] SAD"/>
    <property type="match status" value="1"/>
</dbReference>
<sequence length="445" mass="49778">MIKKYLDKENVNRALESLDRGQCQLKEYVLSERALYLEKVAYIMEEKVEELAVLITEEMGKNIRESVLEIKKCISICRYYAEHGPKMLENELVEDSELGKAYISFDPLGIVLAIMPWNFPFWQVLRFAAPAIMAGNAVALKHANNVQKSAEALDEIFSEASNLLNAPSVFRNFNIDVESVKDLIADDRVQAVALTGSDLTGSKVAMESGKYIKKTILELGGSDPLIVFEDADLDNCVNASFAARMRNNGQTCTSPKRFLIQNTVKDRFLEKMLRKLETLKIGDPMDRKNDLGPMARMDLLDKLDKQIATSVNQGAKILYGGCRLEKLGEMYYSPTLLDAVDKDMPAFQEETFGPLIAVTGFDTKDEAIRLANDSKFGLCVSLWGENKQDLAGFANQLDFGSVFVNKVPSSSFNMPFGGVKRSGYGRELSHYGIKEFVNIKSIFIK</sequence>
<protein>
    <submittedName>
        <fullName evidence="4">Succinate-semialdehyde dehydrogenase/glutarate-semialdehyde dehydrogenase</fullName>
        <ecNumber evidence="4">1.2.1.16</ecNumber>
        <ecNumber evidence="4">1.2.1.20</ecNumber>
        <ecNumber evidence="4">1.2.1.79</ecNumber>
    </submittedName>
</protein>
<accession>A0AAE3XLR4</accession>
<dbReference type="SUPFAM" id="SSF53720">
    <property type="entry name" value="ALDH-like"/>
    <property type="match status" value="1"/>
</dbReference>
<dbReference type="InterPro" id="IPR047110">
    <property type="entry name" value="GABD/Sad-like"/>
</dbReference>
<dbReference type="GO" id="GO:0004777">
    <property type="term" value="F:succinate-semialdehyde dehydrogenase (NAD+) activity"/>
    <property type="evidence" value="ECO:0007669"/>
    <property type="project" value="TreeGrafter"/>
</dbReference>
<dbReference type="EC" id="1.2.1.79" evidence="4"/>
<dbReference type="GO" id="GO:0102810">
    <property type="term" value="F:glutarate-semialdehyde dehydrogenase (NADP+) activity"/>
    <property type="evidence" value="ECO:0007669"/>
    <property type="project" value="UniProtKB-EC"/>
</dbReference>
<dbReference type="InterPro" id="IPR016161">
    <property type="entry name" value="Ald_DH/histidinol_DH"/>
</dbReference>
<dbReference type="Pfam" id="PF00171">
    <property type="entry name" value="Aldedh"/>
    <property type="match status" value="1"/>
</dbReference>
<dbReference type="GO" id="GO:0036243">
    <property type="term" value="F:succinate-semialdehyde dehydrogenase (NADP+) activity"/>
    <property type="evidence" value="ECO:0007669"/>
    <property type="project" value="UniProtKB-EC"/>
</dbReference>
<dbReference type="Proteomes" id="UP001185092">
    <property type="component" value="Unassembled WGS sequence"/>
</dbReference>
<dbReference type="FunFam" id="3.40.309.10:FF:000009">
    <property type="entry name" value="Aldehyde dehydrogenase A"/>
    <property type="match status" value="1"/>
</dbReference>
<dbReference type="InterPro" id="IPR016162">
    <property type="entry name" value="Ald_DH_N"/>
</dbReference>
<name>A0AAE3XLR4_9BACT</name>
<dbReference type="EC" id="1.2.1.16" evidence="4"/>
<dbReference type="EMBL" id="JAVDQD010000002">
    <property type="protein sequence ID" value="MDR6239237.1"/>
    <property type="molecule type" value="Genomic_DNA"/>
</dbReference>
<gene>
    <name evidence="4" type="ORF">HNQ88_002274</name>
</gene>
<evidence type="ECO:0000256" key="2">
    <source>
        <dbReference type="ARBA" id="ARBA00023002"/>
    </source>
</evidence>
<dbReference type="AlphaFoldDB" id="A0AAE3XLR4"/>
<dbReference type="InterPro" id="IPR016163">
    <property type="entry name" value="Ald_DH_C"/>
</dbReference>
<dbReference type="Gene3D" id="3.40.309.10">
    <property type="entry name" value="Aldehyde Dehydrogenase, Chain A, domain 2"/>
    <property type="match status" value="1"/>
</dbReference>
<comment type="caution">
    <text evidence="4">The sequence shown here is derived from an EMBL/GenBank/DDBJ whole genome shotgun (WGS) entry which is preliminary data.</text>
</comment>
<evidence type="ECO:0000313" key="4">
    <source>
        <dbReference type="EMBL" id="MDR6239237.1"/>
    </source>
</evidence>
<feature type="domain" description="Aldehyde dehydrogenase" evidence="3">
    <location>
        <begin position="6"/>
        <end position="442"/>
    </location>
</feature>
<organism evidence="4 5">
    <name type="scientific">Aureibacter tunicatorum</name>
    <dbReference type="NCBI Taxonomy" id="866807"/>
    <lineage>
        <taxon>Bacteria</taxon>
        <taxon>Pseudomonadati</taxon>
        <taxon>Bacteroidota</taxon>
        <taxon>Cytophagia</taxon>
        <taxon>Cytophagales</taxon>
        <taxon>Persicobacteraceae</taxon>
        <taxon>Aureibacter</taxon>
    </lineage>
</organism>
<evidence type="ECO:0000256" key="1">
    <source>
        <dbReference type="ARBA" id="ARBA00009986"/>
    </source>
</evidence>
<evidence type="ECO:0000259" key="3">
    <source>
        <dbReference type="Pfam" id="PF00171"/>
    </source>
</evidence>
<dbReference type="Gene3D" id="3.40.605.10">
    <property type="entry name" value="Aldehyde Dehydrogenase, Chain A, domain 1"/>
    <property type="match status" value="1"/>
</dbReference>
<dbReference type="RefSeq" id="WP_309938827.1">
    <property type="nucleotide sequence ID" value="NZ_AP025305.1"/>
</dbReference>
<dbReference type="InterPro" id="IPR015590">
    <property type="entry name" value="Aldehyde_DH_dom"/>
</dbReference>
<evidence type="ECO:0000313" key="5">
    <source>
        <dbReference type="Proteomes" id="UP001185092"/>
    </source>
</evidence>